<keyword evidence="5" id="KW-0812">Transmembrane</keyword>
<evidence type="ECO:0000259" key="17">
    <source>
        <dbReference type="PROSITE" id="PS50234"/>
    </source>
</evidence>
<evidence type="ECO:0000256" key="16">
    <source>
        <dbReference type="SAM" id="SignalP"/>
    </source>
</evidence>
<keyword evidence="19" id="KW-1185">Reference proteome</keyword>
<dbReference type="Gene3D" id="3.30.450.20">
    <property type="entry name" value="PAS domain"/>
    <property type="match status" value="3"/>
</dbReference>
<evidence type="ECO:0000313" key="18">
    <source>
        <dbReference type="EMBL" id="EGD73941.1"/>
    </source>
</evidence>
<evidence type="ECO:0000313" key="19">
    <source>
        <dbReference type="Proteomes" id="UP000007799"/>
    </source>
</evidence>
<dbReference type="SMART" id="SM00327">
    <property type="entry name" value="VWA"/>
    <property type="match status" value="1"/>
</dbReference>
<evidence type="ECO:0000256" key="14">
    <source>
        <dbReference type="ARBA" id="ARBA00023303"/>
    </source>
</evidence>
<dbReference type="InterPro" id="IPR036465">
    <property type="entry name" value="vWFA_dom_sf"/>
</dbReference>
<dbReference type="SUPFAM" id="SSF53300">
    <property type="entry name" value="vWA-like"/>
    <property type="match status" value="1"/>
</dbReference>
<protein>
    <recommendedName>
        <fullName evidence="17">VWFA domain-containing protein</fullName>
    </recommendedName>
</protein>
<keyword evidence="7" id="KW-0106">Calcium</keyword>
<keyword evidence="6 16" id="KW-0732">Signal</keyword>
<dbReference type="Gene3D" id="3.40.50.410">
    <property type="entry name" value="von Willebrand factor, type A domain"/>
    <property type="match status" value="1"/>
</dbReference>
<feature type="compositionally biased region" description="Basic and acidic residues" evidence="15">
    <location>
        <begin position="205"/>
        <end position="214"/>
    </location>
</feature>
<dbReference type="InterPro" id="IPR002035">
    <property type="entry name" value="VWF_A"/>
</dbReference>
<keyword evidence="8" id="KW-0851">Voltage-gated channel</keyword>
<dbReference type="Proteomes" id="UP000007799">
    <property type="component" value="Unassembled WGS sequence"/>
</dbReference>
<keyword evidence="13" id="KW-0325">Glycoprotein</keyword>
<evidence type="ECO:0000256" key="8">
    <source>
        <dbReference type="ARBA" id="ARBA00022882"/>
    </source>
</evidence>
<feature type="region of interest" description="Disordered" evidence="15">
    <location>
        <begin position="197"/>
        <end position="240"/>
    </location>
</feature>
<evidence type="ECO:0000256" key="1">
    <source>
        <dbReference type="ARBA" id="ARBA00004479"/>
    </source>
</evidence>
<keyword evidence="12" id="KW-1015">Disulfide bond</keyword>
<evidence type="ECO:0000256" key="9">
    <source>
        <dbReference type="ARBA" id="ARBA00022989"/>
    </source>
</evidence>
<sequence length="1446" mass="160338">MQQLMSVALVLVAFVAHAPVITAQQCPFFPDGRQPQRQPTLGNCTHYIESACCTRAEVSSVFAELPRLKAPKNKKDPSECYAEMNNLLCYFCSPAQSDFYREGVPVVCERMCNRVYRRCKRFSVNGVKMEDAYSSGTKFCEAQGFIVDSTPLADVPRGVPVYSTCHIYLDAASAVHPSIMLLAAVLLVSIGNACGLGSSSESNDEADKAAESKRTRQGTPKYTPAPTRAPTRSLPSAASTARASASINTTSIMRASVAVAVLALAVLCSVPSATAQTDTVDDADMVAWAAGVAQQLHTMRSQGTAANHLQNTIDTANYTKETIDAGARARMVADRLSDFFTRKEALARNLAAAAADAYMRHKQNPVILEQYANVDLPESLPDLTFSPFYKTNVSFAQSGTKVAIDEPQPSQAVDSDIAWTAGLDGDGVFTRNMQNDSDIRWQYVGTERGVFRQFPARLWDTNFIGFPLDFDPRFRPWYLATLSGPKDIVIVLDCSRSMRGDKWNDAVAMTKFLVNSLSRDDRYNVVCFSSSHKDYNDNFVYRRTEVLSCRKHELLRGTSSNKEDTFTRLDGYTPAGGTDPLTGIQVGFRLLRGECNGLDTDCPMRDPPRTDCQRLMVFLSDGKDRDNEVRCGRGRYYYTRNGRQYDPPPLCQFKWDDTFDYVRNNAGDIRIFSFGLSTSRNPVSSPRDGDELPGTVACSAKGTYTYVYSDRGLYQTMGDYFDYITRSTDIAGLAWSAPYIDALGLGLLMTVSVPVLDPDTNDVVAVAGIDVSLETIEDLLMEEQWGEVYGFLVDDTGDTVLHPQLRPAADLRDDPVFPDIRELEQTYDLDQQRFVPVEFDPVRELFAKKKNGSVFVPNAQRVIPQGDRQAGVNIYTEPTTYYVQPIPDSELLFGFAVPLKDVEFEFPGIPPVSREYYQHHMRLYDQTYRTQLADRGLIITTSDTTNITAPSHYAAKYQQLSVEFTGNDPVYPSLYISREHATFKLAAESYCDSVKYINHINDPEYFDNTELFIHTTDTNNTVFEDCPAGFFEMGVVADVRLVQGIEDEWKGAPSDVIWSYVGTTTGVSLFLPGHRLPHRYDPRTRPWYHQAYSLQNRAVPTIVTSPYLDVSGSGKIITIATTVFQSKANITQKACTTYLDCCEVDGDCRLSCYNVDGPCLGSQVGCTCSADSIHSVAAVDVTYETFHQIVEDAVPACTQSSTTRCFVIDSGGLLVYDAEIADALDGSTRSYERISVARRDGSVMRHLVAEGVLTRDDYVDYQGECSSTRPFDRLSVKGLREGLPPRDADVYDKFRGPQPRHDFLYTCVNDVIAYTAVRDALPVGTVSSGSTQANPCLQSQDMKITPIPNTNLYLVVAYNRREESTPMPFNCHIFNRAVDSGAFQIVNGTCAAAMTEEEPTLREQEMCPALYPVTLECSFNAASHTTPPPLVLFSSLLVAVLFLLCN</sequence>
<keyword evidence="3" id="KW-0109">Calcium transport</keyword>
<feature type="chain" id="PRO_5003287501" description="VWFA domain-containing protein" evidence="16">
    <location>
        <begin position="24"/>
        <end position="1446"/>
    </location>
</feature>
<feature type="compositionally biased region" description="Low complexity" evidence="15">
    <location>
        <begin position="229"/>
        <end position="240"/>
    </location>
</feature>
<keyword evidence="10" id="KW-0406">Ion transport</keyword>
<dbReference type="OrthoDB" id="10054666at2759"/>
<name>F2UBS5_SALR5</name>
<evidence type="ECO:0000256" key="2">
    <source>
        <dbReference type="ARBA" id="ARBA00022448"/>
    </source>
</evidence>
<dbReference type="Pfam" id="PF08399">
    <property type="entry name" value="VWA_N"/>
    <property type="match status" value="1"/>
</dbReference>
<evidence type="ECO:0000256" key="3">
    <source>
        <dbReference type="ARBA" id="ARBA00022568"/>
    </source>
</evidence>
<evidence type="ECO:0000256" key="13">
    <source>
        <dbReference type="ARBA" id="ARBA00023180"/>
    </source>
</evidence>
<dbReference type="GeneID" id="16074081"/>
<comment type="subcellular location">
    <subcellularLocation>
        <location evidence="1">Membrane</location>
        <topology evidence="1">Single-pass type I membrane protein</topology>
    </subcellularLocation>
</comment>
<keyword evidence="4" id="KW-0107">Calcium channel</keyword>
<dbReference type="PANTHER" id="PTHR10166">
    <property type="entry name" value="VOLTAGE-DEPENDENT CALCIUM CHANNEL SUBUNIT ALPHA-2/DELTA-RELATED"/>
    <property type="match status" value="1"/>
</dbReference>
<dbReference type="PANTHER" id="PTHR10166:SF43">
    <property type="entry name" value="VWA N-TERMINAL DOMAIN-CONTAINING PROTEIN"/>
    <property type="match status" value="1"/>
</dbReference>
<dbReference type="STRING" id="946362.F2UBS5"/>
<dbReference type="EMBL" id="GL832967">
    <property type="protein sequence ID" value="EGD73941.1"/>
    <property type="molecule type" value="Genomic_DNA"/>
</dbReference>
<evidence type="ECO:0000256" key="7">
    <source>
        <dbReference type="ARBA" id="ARBA00022837"/>
    </source>
</evidence>
<dbReference type="FunCoup" id="F2UBS5">
    <property type="interactions" value="132"/>
</dbReference>
<dbReference type="Pfam" id="PF03024">
    <property type="entry name" value="Folate_rec"/>
    <property type="match status" value="1"/>
</dbReference>
<keyword evidence="9" id="KW-1133">Transmembrane helix</keyword>
<reference evidence="18" key="1">
    <citation type="submission" date="2009-08" db="EMBL/GenBank/DDBJ databases">
        <title>Annotation of Salpingoeca rosetta.</title>
        <authorList>
            <consortium name="The Broad Institute Genome Sequencing Platform"/>
            <person name="Russ C."/>
            <person name="Cuomo C."/>
            <person name="Burger G."/>
            <person name="Gray M.W."/>
            <person name="Holland P.W.H."/>
            <person name="King N."/>
            <person name="Lang F.B.F."/>
            <person name="Roger A.J."/>
            <person name="Ruiz-Trillo I."/>
            <person name="Young S.K."/>
            <person name="Zeng Q."/>
            <person name="Gargeya S."/>
            <person name="Alvarado L."/>
            <person name="Berlin A."/>
            <person name="Chapman S.B."/>
            <person name="Chen Z."/>
            <person name="Freedman E."/>
            <person name="Gellesch M."/>
            <person name="Goldberg J."/>
            <person name="Griggs A."/>
            <person name="Gujja S."/>
            <person name="Heilman E."/>
            <person name="Heiman D."/>
            <person name="Howarth C."/>
            <person name="Mehta T."/>
            <person name="Neiman D."/>
            <person name="Pearson M."/>
            <person name="Roberts A."/>
            <person name="Saif S."/>
            <person name="Shea T."/>
            <person name="Shenoy N."/>
            <person name="Sisk P."/>
            <person name="Stolte C."/>
            <person name="Sykes S."/>
            <person name="White J."/>
            <person name="Yandava C."/>
            <person name="Haas B."/>
            <person name="Nusbaum C."/>
            <person name="Birren B."/>
        </authorList>
    </citation>
    <scope>NUCLEOTIDE SEQUENCE [LARGE SCALE GENOMIC DNA]</scope>
    <source>
        <strain evidence="18">ATCC 50818</strain>
    </source>
</reference>
<evidence type="ECO:0000256" key="6">
    <source>
        <dbReference type="ARBA" id="ARBA00022729"/>
    </source>
</evidence>
<gene>
    <name evidence="18" type="ORF">PTSG_05636</name>
</gene>
<dbReference type="GO" id="GO:0005891">
    <property type="term" value="C:voltage-gated calcium channel complex"/>
    <property type="evidence" value="ECO:0007669"/>
    <property type="project" value="TreeGrafter"/>
</dbReference>
<dbReference type="PROSITE" id="PS50234">
    <property type="entry name" value="VWFA"/>
    <property type="match status" value="1"/>
</dbReference>
<keyword evidence="14" id="KW-0407">Ion channel</keyword>
<dbReference type="InterPro" id="IPR051173">
    <property type="entry name" value="Ca_channel_alpha-2/delta"/>
</dbReference>
<proteinExistence type="predicted"/>
<feature type="domain" description="VWFA" evidence="17">
    <location>
        <begin position="487"/>
        <end position="724"/>
    </location>
</feature>
<feature type="signal peptide" evidence="16">
    <location>
        <begin position="1"/>
        <end position="23"/>
    </location>
</feature>
<evidence type="ECO:0000256" key="5">
    <source>
        <dbReference type="ARBA" id="ARBA00022692"/>
    </source>
</evidence>
<accession>F2UBS5</accession>
<dbReference type="Pfam" id="PF00092">
    <property type="entry name" value="VWA"/>
    <property type="match status" value="1"/>
</dbReference>
<evidence type="ECO:0000256" key="10">
    <source>
        <dbReference type="ARBA" id="ARBA00023065"/>
    </source>
</evidence>
<dbReference type="GO" id="GO:0005245">
    <property type="term" value="F:voltage-gated calcium channel activity"/>
    <property type="evidence" value="ECO:0007669"/>
    <property type="project" value="TreeGrafter"/>
</dbReference>
<keyword evidence="2" id="KW-0813">Transport</keyword>
<dbReference type="InterPro" id="IPR013608">
    <property type="entry name" value="VWA_N"/>
</dbReference>
<dbReference type="eggNOG" id="KOG2353">
    <property type="taxonomic scope" value="Eukaryota"/>
</dbReference>
<evidence type="ECO:0000256" key="15">
    <source>
        <dbReference type="SAM" id="MobiDB-lite"/>
    </source>
</evidence>
<dbReference type="InParanoid" id="F2UBS5"/>
<keyword evidence="11" id="KW-0472">Membrane</keyword>
<organism evidence="19">
    <name type="scientific">Salpingoeca rosetta (strain ATCC 50818 / BSB-021)</name>
    <dbReference type="NCBI Taxonomy" id="946362"/>
    <lineage>
        <taxon>Eukaryota</taxon>
        <taxon>Choanoflagellata</taxon>
        <taxon>Craspedida</taxon>
        <taxon>Salpingoecidae</taxon>
        <taxon>Salpingoeca</taxon>
    </lineage>
</organism>
<dbReference type="KEGG" id="sre:PTSG_05636"/>
<dbReference type="RefSeq" id="XP_004993504.1">
    <property type="nucleotide sequence ID" value="XM_004993447.1"/>
</dbReference>
<evidence type="ECO:0000256" key="11">
    <source>
        <dbReference type="ARBA" id="ARBA00023136"/>
    </source>
</evidence>
<evidence type="ECO:0000256" key="12">
    <source>
        <dbReference type="ARBA" id="ARBA00023157"/>
    </source>
</evidence>
<evidence type="ECO:0000256" key="4">
    <source>
        <dbReference type="ARBA" id="ARBA00022673"/>
    </source>
</evidence>
<dbReference type="InterPro" id="IPR018143">
    <property type="entry name" value="Folate_rcpt-like"/>
</dbReference>